<feature type="non-terminal residue" evidence="1">
    <location>
        <position position="1"/>
    </location>
</feature>
<reference evidence="1 2" key="1">
    <citation type="journal article" date="2020" name="Cell">
        <title>Large-Scale Comparative Analyses of Tick Genomes Elucidate Their Genetic Diversity and Vector Capacities.</title>
        <authorList>
            <consortium name="Tick Genome and Microbiome Consortium (TIGMIC)"/>
            <person name="Jia N."/>
            <person name="Wang J."/>
            <person name="Shi W."/>
            <person name="Du L."/>
            <person name="Sun Y."/>
            <person name="Zhan W."/>
            <person name="Jiang J.F."/>
            <person name="Wang Q."/>
            <person name="Zhang B."/>
            <person name="Ji P."/>
            <person name="Bell-Sakyi L."/>
            <person name="Cui X.M."/>
            <person name="Yuan T.T."/>
            <person name="Jiang B.G."/>
            <person name="Yang W.F."/>
            <person name="Lam T.T."/>
            <person name="Chang Q.C."/>
            <person name="Ding S.J."/>
            <person name="Wang X.J."/>
            <person name="Zhu J.G."/>
            <person name="Ruan X.D."/>
            <person name="Zhao L."/>
            <person name="Wei J.T."/>
            <person name="Ye R.Z."/>
            <person name="Que T.C."/>
            <person name="Du C.H."/>
            <person name="Zhou Y.H."/>
            <person name="Cheng J.X."/>
            <person name="Dai P.F."/>
            <person name="Guo W.B."/>
            <person name="Han X.H."/>
            <person name="Huang E.J."/>
            <person name="Li L.F."/>
            <person name="Wei W."/>
            <person name="Gao Y.C."/>
            <person name="Liu J.Z."/>
            <person name="Shao H.Z."/>
            <person name="Wang X."/>
            <person name="Wang C.C."/>
            <person name="Yang T.C."/>
            <person name="Huo Q.B."/>
            <person name="Li W."/>
            <person name="Chen H.Y."/>
            <person name="Chen S.E."/>
            <person name="Zhou L.G."/>
            <person name="Ni X.B."/>
            <person name="Tian J.H."/>
            <person name="Sheng Y."/>
            <person name="Liu T."/>
            <person name="Pan Y.S."/>
            <person name="Xia L.Y."/>
            <person name="Li J."/>
            <person name="Zhao F."/>
            <person name="Cao W.C."/>
        </authorList>
    </citation>
    <scope>NUCLEOTIDE SEQUENCE [LARGE SCALE GENOMIC DNA]</scope>
    <source>
        <strain evidence="1">Iper-2018</strain>
    </source>
</reference>
<evidence type="ECO:0000313" key="1">
    <source>
        <dbReference type="EMBL" id="KAG0438103.1"/>
    </source>
</evidence>
<sequence length="333" mass="36746">VLLWLLHLVRLWPFLGHLSLLSGMVSAAAEAAEEDARHGSQRNGNLRPWRRLRLSGVLLWLLHLVRLWPFLGHLSLLSGMFLSVSACGSPTNWSHDDGAVFFRHPDDNLHPANHWSTAPSCPGIKFIENIVHTTSSAGTSTAAAIKELPLRQRASGHGGSAAMKLLMFFVLPQLLIDALPPQAATEVRDILLSPLGDTPYDTLKEALVSRLVASEQRRLQQLLSAEELGDRRPSQFLRHLQHLLGDKAASIDAAILRELFLQRLPPPVRVGLAVAHRLPLLELAKLADRIMEVNSPTIGATQRTSDLTSDIAELRKAMEKLTAEVSELRRESS</sequence>
<accession>A0AC60QP50</accession>
<organism evidence="1 2">
    <name type="scientific">Ixodes persulcatus</name>
    <name type="common">Taiga tick</name>
    <dbReference type="NCBI Taxonomy" id="34615"/>
    <lineage>
        <taxon>Eukaryota</taxon>
        <taxon>Metazoa</taxon>
        <taxon>Ecdysozoa</taxon>
        <taxon>Arthropoda</taxon>
        <taxon>Chelicerata</taxon>
        <taxon>Arachnida</taxon>
        <taxon>Acari</taxon>
        <taxon>Parasitiformes</taxon>
        <taxon>Ixodida</taxon>
        <taxon>Ixodoidea</taxon>
        <taxon>Ixodidae</taxon>
        <taxon>Ixodinae</taxon>
        <taxon>Ixodes</taxon>
    </lineage>
</organism>
<name>A0AC60QP50_IXOPE</name>
<proteinExistence type="predicted"/>
<protein>
    <submittedName>
        <fullName evidence="1">Uncharacterized protein</fullName>
    </submittedName>
</protein>
<comment type="caution">
    <text evidence="1">The sequence shown here is derived from an EMBL/GenBank/DDBJ whole genome shotgun (WGS) entry which is preliminary data.</text>
</comment>
<dbReference type="Proteomes" id="UP000805193">
    <property type="component" value="Unassembled WGS sequence"/>
</dbReference>
<gene>
    <name evidence="1" type="ORF">HPB47_017145</name>
</gene>
<keyword evidence="2" id="KW-1185">Reference proteome</keyword>
<evidence type="ECO:0000313" key="2">
    <source>
        <dbReference type="Proteomes" id="UP000805193"/>
    </source>
</evidence>
<dbReference type="EMBL" id="JABSTQ010006016">
    <property type="protein sequence ID" value="KAG0438103.1"/>
    <property type="molecule type" value="Genomic_DNA"/>
</dbReference>